<evidence type="ECO:0000256" key="11">
    <source>
        <dbReference type="ARBA" id="ARBA00050225"/>
    </source>
</evidence>
<keyword evidence="8" id="KW-0677">Repeat</keyword>
<dbReference type="GO" id="GO:0006629">
    <property type="term" value="P:lipid metabolic process"/>
    <property type="evidence" value="ECO:0007669"/>
    <property type="project" value="UniProtKB-KW"/>
</dbReference>
<comment type="cofactor">
    <cofactor evidence="14">
        <name>Zn(2+)</name>
        <dbReference type="ChEBI" id="CHEBI:29105"/>
    </cofactor>
    <text evidence="14">Binds 1 zinc ion per subunit.</text>
</comment>
<dbReference type="GO" id="GO:0004660">
    <property type="term" value="F:protein farnesyltransferase activity"/>
    <property type="evidence" value="ECO:0007669"/>
    <property type="project" value="UniProtKB-UniRule"/>
</dbReference>
<dbReference type="FunFam" id="1.50.10.20:FF:000007">
    <property type="entry name" value="Protein farnesyltransferase subunit beta"/>
    <property type="match status" value="1"/>
</dbReference>
<evidence type="ECO:0000256" key="8">
    <source>
        <dbReference type="ARBA" id="ARBA00022737"/>
    </source>
</evidence>
<keyword evidence="10" id="KW-0443">Lipid metabolism</keyword>
<dbReference type="Proteomes" id="UP000475862">
    <property type="component" value="Unassembled WGS sequence"/>
</dbReference>
<dbReference type="EC" id="2.5.1.58" evidence="2 14"/>
<evidence type="ECO:0000256" key="6">
    <source>
        <dbReference type="ARBA" id="ARBA00022679"/>
    </source>
</evidence>
<evidence type="ECO:0000256" key="2">
    <source>
        <dbReference type="ARBA" id="ARBA00012702"/>
    </source>
</evidence>
<keyword evidence="5 14" id="KW-0637">Prenyltransferase</keyword>
<accession>A0A6G0TTL9</accession>
<dbReference type="OrthoDB" id="10261146at2759"/>
<dbReference type="GO" id="GO:0008270">
    <property type="term" value="F:zinc ion binding"/>
    <property type="evidence" value="ECO:0007669"/>
    <property type="project" value="UniProtKB-UniRule"/>
</dbReference>
<comment type="function">
    <text evidence="14">Catalyzes the transfer of a farnesyl moiety from farnesyl diphosphate to a cysteine at the fourth position from the C-terminus of several proteins. The beta subunit is responsible for peptide-binding.</text>
</comment>
<dbReference type="GO" id="GO:0097354">
    <property type="term" value="P:prenylation"/>
    <property type="evidence" value="ECO:0007669"/>
    <property type="project" value="UniProtKB-UniRule"/>
</dbReference>
<keyword evidence="6 14" id="KW-0808">Transferase</keyword>
<gene>
    <name evidence="16" type="ORF">AGLY_005577</name>
</gene>
<comment type="subunit">
    <text evidence="13">Heterodimer of FNTA and FNTB.</text>
</comment>
<evidence type="ECO:0000256" key="13">
    <source>
        <dbReference type="ARBA" id="ARBA00064192"/>
    </source>
</evidence>
<dbReference type="AlphaFoldDB" id="A0A6G0TTL9"/>
<protein>
    <recommendedName>
        <fullName evidence="3 14">Protein farnesyltransferase subunit beta</fullName>
        <shortName evidence="14">FTase-beta</shortName>
        <ecNumber evidence="2 14">2.5.1.58</ecNumber>
    </recommendedName>
</protein>
<dbReference type="PANTHER" id="PTHR11774">
    <property type="entry name" value="GERANYLGERANYL TRANSFERASE TYPE BETA SUBUNIT"/>
    <property type="match status" value="1"/>
</dbReference>
<evidence type="ECO:0000256" key="9">
    <source>
        <dbReference type="ARBA" id="ARBA00022833"/>
    </source>
</evidence>
<evidence type="ECO:0000256" key="5">
    <source>
        <dbReference type="ARBA" id="ARBA00022602"/>
    </source>
</evidence>
<dbReference type="InterPro" id="IPR045089">
    <property type="entry name" value="PGGT1B-like"/>
</dbReference>
<comment type="subunit">
    <text evidence="14">Heterodimer of an alpha and a beta subunit.</text>
</comment>
<comment type="function">
    <text evidence="12">Essential subunit of the farnesyltransferase complex. Catalyzes the transfer of a farnesyl moiety from farnesyl diphosphate to a cysteine at the fourth position from the C-terminus of several proteins having the C-terminal sequence Cys-aliphatic-aliphatic-X.</text>
</comment>
<evidence type="ECO:0000256" key="3">
    <source>
        <dbReference type="ARBA" id="ARBA00015798"/>
    </source>
</evidence>
<proteinExistence type="inferred from homology"/>
<dbReference type="InterPro" id="IPR001330">
    <property type="entry name" value="Prenyltrans"/>
</dbReference>
<keyword evidence="7 14" id="KW-0479">Metal-binding</keyword>
<name>A0A6G0TTL9_APHGL</name>
<keyword evidence="4" id="KW-0597">Phosphoprotein</keyword>
<dbReference type="GO" id="GO:0005965">
    <property type="term" value="C:protein farnesyltransferase complex"/>
    <property type="evidence" value="ECO:0007669"/>
    <property type="project" value="UniProtKB-UniRule"/>
</dbReference>
<organism evidence="16 17">
    <name type="scientific">Aphis glycines</name>
    <name type="common">Soybean aphid</name>
    <dbReference type="NCBI Taxonomy" id="307491"/>
    <lineage>
        <taxon>Eukaryota</taxon>
        <taxon>Metazoa</taxon>
        <taxon>Ecdysozoa</taxon>
        <taxon>Arthropoda</taxon>
        <taxon>Hexapoda</taxon>
        <taxon>Insecta</taxon>
        <taxon>Pterygota</taxon>
        <taxon>Neoptera</taxon>
        <taxon>Paraneoptera</taxon>
        <taxon>Hemiptera</taxon>
        <taxon>Sternorrhyncha</taxon>
        <taxon>Aphidomorpha</taxon>
        <taxon>Aphidoidea</taxon>
        <taxon>Aphididae</taxon>
        <taxon>Aphidini</taxon>
        <taxon>Aphis</taxon>
        <taxon>Aphis</taxon>
    </lineage>
</organism>
<comment type="caution">
    <text evidence="16">The sequence shown here is derived from an EMBL/GenBank/DDBJ whole genome shotgun (WGS) entry which is preliminary data.</text>
</comment>
<dbReference type="InterPro" id="IPR026872">
    <property type="entry name" value="FTB"/>
</dbReference>
<dbReference type="Pfam" id="PF00432">
    <property type="entry name" value="Prenyltrans"/>
    <property type="match status" value="1"/>
</dbReference>
<dbReference type="CDD" id="cd02893">
    <property type="entry name" value="FTase"/>
    <property type="match status" value="1"/>
</dbReference>
<dbReference type="SUPFAM" id="SSF48239">
    <property type="entry name" value="Terpenoid cyclases/Protein prenyltransferases"/>
    <property type="match status" value="1"/>
</dbReference>
<evidence type="ECO:0000259" key="15">
    <source>
        <dbReference type="Pfam" id="PF00432"/>
    </source>
</evidence>
<evidence type="ECO:0000313" key="16">
    <source>
        <dbReference type="EMBL" id="KAE9538478.1"/>
    </source>
</evidence>
<evidence type="ECO:0000256" key="14">
    <source>
        <dbReference type="RuleBase" id="RU365056"/>
    </source>
</evidence>
<dbReference type="Gene3D" id="1.50.10.20">
    <property type="match status" value="1"/>
</dbReference>
<evidence type="ECO:0000256" key="12">
    <source>
        <dbReference type="ARBA" id="ARBA00055850"/>
    </source>
</evidence>
<evidence type="ECO:0000256" key="10">
    <source>
        <dbReference type="ARBA" id="ARBA00023098"/>
    </source>
</evidence>
<feature type="domain" description="Prenyltransferase alpha-alpha toroid" evidence="15">
    <location>
        <begin position="59"/>
        <end position="384"/>
    </location>
</feature>
<dbReference type="PANTHER" id="PTHR11774:SF6">
    <property type="entry name" value="PROTEIN FARNESYLTRANSFERASE SUBUNIT BETA"/>
    <property type="match status" value="1"/>
</dbReference>
<evidence type="ECO:0000256" key="7">
    <source>
        <dbReference type="ARBA" id="ARBA00022723"/>
    </source>
</evidence>
<evidence type="ECO:0000256" key="4">
    <source>
        <dbReference type="ARBA" id="ARBA00022553"/>
    </source>
</evidence>
<dbReference type="InterPro" id="IPR008930">
    <property type="entry name" value="Terpenoid_cyclase/PrenylTrfase"/>
</dbReference>
<comment type="similarity">
    <text evidence="1 14">Belongs to the protein prenyltransferase subunit beta family.</text>
</comment>
<sequence>MLSRQKEMKKYLAVTRHKLDNESVETNTSESQNEVEKKIEKLFELFCSKAKCDPEVPIFYKQNHINYIKNHMFTLPENYECLDSSRPWLCYWLCQSLALLNCKLSVSEKSNVVSFLSKCQHETGGFCGGPNQMPHLAPTYAAVCALCLIGTEEAYAVINRENLYKFLISLRLPNGSFRMHKYGECDVRAVYCSATVARLTNIYTDSLFKSSAQWVIRCQTYEGGFGGVPGVEAHGGYTFCGFSALLLLKSIHMCDTKSLLRWVANKQMSFEGGFQGRTNKLVDGCYSFWQAAIFPIISELLESETQRPMWSMYDYQALQEYVLICCQNRYSGGLIDKPGKPPDVYHTCYVLSGLSIAQHAVDDSSCVIGKPENILNKNNPIYNIEESCLQKALQYFSMTEPISYF</sequence>
<keyword evidence="17" id="KW-1185">Reference proteome</keyword>
<dbReference type="EMBL" id="VYZN01000016">
    <property type="protein sequence ID" value="KAE9538478.1"/>
    <property type="molecule type" value="Genomic_DNA"/>
</dbReference>
<reference evidence="16 17" key="1">
    <citation type="submission" date="2019-08" db="EMBL/GenBank/DDBJ databases">
        <title>The genome of the soybean aphid Biotype 1, its phylome, world population structure and adaptation to the North American continent.</title>
        <authorList>
            <person name="Giordano R."/>
            <person name="Donthu R.K."/>
            <person name="Hernandez A.G."/>
            <person name="Wright C.L."/>
            <person name="Zimin A.V."/>
        </authorList>
    </citation>
    <scope>NUCLEOTIDE SEQUENCE [LARGE SCALE GENOMIC DNA]</scope>
    <source>
        <tissue evidence="16">Whole aphids</tissue>
    </source>
</reference>
<keyword evidence="9 14" id="KW-0862">Zinc</keyword>
<evidence type="ECO:0000313" key="17">
    <source>
        <dbReference type="Proteomes" id="UP000475862"/>
    </source>
</evidence>
<evidence type="ECO:0000256" key="1">
    <source>
        <dbReference type="ARBA" id="ARBA00010497"/>
    </source>
</evidence>
<comment type="catalytic activity">
    <reaction evidence="11">
        <text>L-cysteinyl-[protein] + (2E,6E)-farnesyl diphosphate = S-(2E,6E)-farnesyl-L-cysteinyl-[protein] + diphosphate</text>
        <dbReference type="Rhea" id="RHEA:13345"/>
        <dbReference type="Rhea" id="RHEA-COMP:10131"/>
        <dbReference type="Rhea" id="RHEA-COMP:11535"/>
        <dbReference type="ChEBI" id="CHEBI:29950"/>
        <dbReference type="ChEBI" id="CHEBI:33019"/>
        <dbReference type="ChEBI" id="CHEBI:86019"/>
        <dbReference type="ChEBI" id="CHEBI:175763"/>
        <dbReference type="EC" id="2.5.1.58"/>
    </reaction>
</comment>